<dbReference type="PANTHER" id="PTHR24035:SF109">
    <property type="entry name" value="PROTEIN DRAPER"/>
    <property type="match status" value="1"/>
</dbReference>
<proteinExistence type="predicted"/>
<dbReference type="SUPFAM" id="SSF57184">
    <property type="entry name" value="Growth factor receptor domain"/>
    <property type="match status" value="1"/>
</dbReference>
<dbReference type="InterPro" id="IPR052108">
    <property type="entry name" value="MEGF/SIB"/>
</dbReference>
<feature type="domain" description="EGF-like" evidence="4">
    <location>
        <begin position="268"/>
        <end position="303"/>
    </location>
</feature>
<dbReference type="Proteomes" id="UP000005408">
    <property type="component" value="Unassembled WGS sequence"/>
</dbReference>
<evidence type="ECO:0000256" key="1">
    <source>
        <dbReference type="SAM" id="MobiDB-lite"/>
    </source>
</evidence>
<dbReference type="InterPro" id="IPR000742">
    <property type="entry name" value="EGF"/>
</dbReference>
<dbReference type="SMART" id="SM00181">
    <property type="entry name" value="EGF"/>
    <property type="match status" value="3"/>
</dbReference>
<name>A0A8W8P2M3_MAGGI</name>
<feature type="domain" description="EGF-like" evidence="4">
    <location>
        <begin position="227"/>
        <end position="257"/>
    </location>
</feature>
<keyword evidence="3" id="KW-0732">Signal</keyword>
<reference evidence="5" key="1">
    <citation type="submission" date="2022-08" db="UniProtKB">
        <authorList>
            <consortium name="EnsemblMetazoa"/>
        </authorList>
    </citation>
    <scope>IDENTIFICATION</scope>
    <source>
        <strain evidence="5">05x7-T-G4-1.051#20</strain>
    </source>
</reference>
<dbReference type="SUPFAM" id="SSF49785">
    <property type="entry name" value="Galactose-binding domain-like"/>
    <property type="match status" value="1"/>
</dbReference>
<evidence type="ECO:0000259" key="4">
    <source>
        <dbReference type="SMART" id="SM00181"/>
    </source>
</evidence>
<evidence type="ECO:0000313" key="5">
    <source>
        <dbReference type="EnsemblMetazoa" id="G9290.3:cds"/>
    </source>
</evidence>
<evidence type="ECO:0000313" key="6">
    <source>
        <dbReference type="Proteomes" id="UP000005408"/>
    </source>
</evidence>
<dbReference type="InterPro" id="IPR008979">
    <property type="entry name" value="Galactose-bd-like_sf"/>
</dbReference>
<sequence>MMESILLFSFCSALVTLGKAYENIALSKPAWQQHRYNVEWGADKAVDGLKLDLSASGGQCAISADIQLTAEWRVDLGEVLSIHNIFIQYRTQNVAWGEISYLTSRFLGYSLYISNSTNKDDGALCFKDTNYTRETIPNPTNITCAIHGRYVIFYHNRTHPPYPAGYSEYAYSDLCEVEVNGCPTPGFYGEDCSIPCPQNCQEGHCHIIKGTCLGCIDGYYGDDCSLPCPQNCQEGHCDSIEGTCLGCIDGYKGATCNEECLDQNYGLECQQICGNCKNKEPCHHVNGSCLNGCASGYVGNTCNLALESCSSGNESKCKTSTVLYVSVAITVLSLSLNAYFIIRQLRNKSVRRQQKNTENADTPTDKRSKDLKPTEHFSTSVYDQAEAKPAYQELGGIAEEYQYDKLS</sequence>
<organism evidence="5 6">
    <name type="scientific">Magallana gigas</name>
    <name type="common">Pacific oyster</name>
    <name type="synonym">Crassostrea gigas</name>
    <dbReference type="NCBI Taxonomy" id="29159"/>
    <lineage>
        <taxon>Eukaryota</taxon>
        <taxon>Metazoa</taxon>
        <taxon>Spiralia</taxon>
        <taxon>Lophotrochozoa</taxon>
        <taxon>Mollusca</taxon>
        <taxon>Bivalvia</taxon>
        <taxon>Autobranchia</taxon>
        <taxon>Pteriomorphia</taxon>
        <taxon>Ostreida</taxon>
        <taxon>Ostreoidea</taxon>
        <taxon>Ostreidae</taxon>
        <taxon>Magallana</taxon>
    </lineage>
</organism>
<evidence type="ECO:0000256" key="3">
    <source>
        <dbReference type="SAM" id="SignalP"/>
    </source>
</evidence>
<dbReference type="EnsemblMetazoa" id="G9290.3">
    <property type="protein sequence ID" value="G9290.3:cds"/>
    <property type="gene ID" value="G9290"/>
</dbReference>
<feature type="domain" description="EGF-like" evidence="4">
    <location>
        <begin position="195"/>
        <end position="225"/>
    </location>
</feature>
<keyword evidence="2" id="KW-0812">Transmembrane</keyword>
<evidence type="ECO:0000256" key="2">
    <source>
        <dbReference type="SAM" id="Phobius"/>
    </source>
</evidence>
<dbReference type="Gene3D" id="2.170.300.10">
    <property type="entry name" value="Tie2 ligand-binding domain superfamily"/>
    <property type="match status" value="1"/>
</dbReference>
<dbReference type="Gene3D" id="2.60.120.260">
    <property type="entry name" value="Galactose-binding domain-like"/>
    <property type="match status" value="1"/>
</dbReference>
<keyword evidence="6" id="KW-1185">Reference proteome</keyword>
<feature type="transmembrane region" description="Helical" evidence="2">
    <location>
        <begin position="322"/>
        <end position="342"/>
    </location>
</feature>
<feature type="region of interest" description="Disordered" evidence="1">
    <location>
        <begin position="351"/>
        <end position="384"/>
    </location>
</feature>
<feature type="signal peptide" evidence="3">
    <location>
        <begin position="1"/>
        <end position="20"/>
    </location>
</feature>
<dbReference type="InterPro" id="IPR009030">
    <property type="entry name" value="Growth_fac_rcpt_cys_sf"/>
</dbReference>
<dbReference type="PANTHER" id="PTHR24035">
    <property type="entry name" value="MULTIPLE EPIDERMAL GROWTH FACTOR-LIKE DOMAINS PROTEIN"/>
    <property type="match status" value="1"/>
</dbReference>
<feature type="compositionally biased region" description="Basic and acidic residues" evidence="1">
    <location>
        <begin position="363"/>
        <end position="375"/>
    </location>
</feature>
<dbReference type="AlphaFoldDB" id="A0A8W8P2M3"/>
<feature type="chain" id="PRO_5036456648" description="EGF-like domain-containing protein" evidence="3">
    <location>
        <begin position="21"/>
        <end position="407"/>
    </location>
</feature>
<protein>
    <recommendedName>
        <fullName evidence="4">EGF-like domain-containing protein</fullName>
    </recommendedName>
</protein>
<keyword evidence="2" id="KW-1133">Transmembrane helix</keyword>
<keyword evidence="2" id="KW-0472">Membrane</keyword>
<accession>A0A8W8P2M3</accession>